<sequence>MIRQDPKSAPKQLSARILISLPPSYVSFDVSDYMAPSWPLIHPPLSQSPVLCFSCNHEDYLKISFKTFITWRQRYVPLFKQEAICVNFSNQRLVHRQSV</sequence>
<organism evidence="1 2">
    <name type="scientific">Lactuca virosa</name>
    <dbReference type="NCBI Taxonomy" id="75947"/>
    <lineage>
        <taxon>Eukaryota</taxon>
        <taxon>Viridiplantae</taxon>
        <taxon>Streptophyta</taxon>
        <taxon>Embryophyta</taxon>
        <taxon>Tracheophyta</taxon>
        <taxon>Spermatophyta</taxon>
        <taxon>Magnoliopsida</taxon>
        <taxon>eudicotyledons</taxon>
        <taxon>Gunneridae</taxon>
        <taxon>Pentapetalae</taxon>
        <taxon>asterids</taxon>
        <taxon>campanulids</taxon>
        <taxon>Asterales</taxon>
        <taxon>Asteraceae</taxon>
        <taxon>Cichorioideae</taxon>
        <taxon>Cichorieae</taxon>
        <taxon>Lactucinae</taxon>
        <taxon>Lactuca</taxon>
    </lineage>
</organism>
<comment type="caution">
    <text evidence="1">The sequence shown here is derived from an EMBL/GenBank/DDBJ whole genome shotgun (WGS) entry which is preliminary data.</text>
</comment>
<proteinExistence type="predicted"/>
<protein>
    <submittedName>
        <fullName evidence="1">Uncharacterized protein</fullName>
    </submittedName>
</protein>
<evidence type="ECO:0000313" key="1">
    <source>
        <dbReference type="EMBL" id="CAH1430519.1"/>
    </source>
</evidence>
<dbReference type="EMBL" id="CAKMRJ010003334">
    <property type="protein sequence ID" value="CAH1430519.1"/>
    <property type="molecule type" value="Genomic_DNA"/>
</dbReference>
<dbReference type="AlphaFoldDB" id="A0AAU9N2D1"/>
<evidence type="ECO:0000313" key="2">
    <source>
        <dbReference type="Proteomes" id="UP001157418"/>
    </source>
</evidence>
<reference evidence="1 2" key="1">
    <citation type="submission" date="2022-01" db="EMBL/GenBank/DDBJ databases">
        <authorList>
            <person name="Xiong W."/>
            <person name="Schranz E."/>
        </authorList>
    </citation>
    <scope>NUCLEOTIDE SEQUENCE [LARGE SCALE GENOMIC DNA]</scope>
</reference>
<dbReference type="Proteomes" id="UP001157418">
    <property type="component" value="Unassembled WGS sequence"/>
</dbReference>
<gene>
    <name evidence="1" type="ORF">LVIROSA_LOCUS17289</name>
</gene>
<keyword evidence="2" id="KW-1185">Reference proteome</keyword>
<accession>A0AAU9N2D1</accession>
<name>A0AAU9N2D1_9ASTR</name>